<comment type="similarity">
    <text evidence="2">Belongs to the HPPK family.</text>
</comment>
<feature type="domain" description="7,8-dihydro-6-hydroxymethylpterin-pyrophosphokinase" evidence="13">
    <location>
        <begin position="13"/>
        <end position="141"/>
    </location>
</feature>
<dbReference type="GO" id="GO:0016301">
    <property type="term" value="F:kinase activity"/>
    <property type="evidence" value="ECO:0007669"/>
    <property type="project" value="UniProtKB-KW"/>
</dbReference>
<keyword evidence="15" id="KW-1185">Reference proteome</keyword>
<dbReference type="InterPro" id="IPR000550">
    <property type="entry name" value="Hppk"/>
</dbReference>
<organism evidence="14 15">
    <name type="scientific">Sulfurirhabdus autotrophica</name>
    <dbReference type="NCBI Taxonomy" id="1706046"/>
    <lineage>
        <taxon>Bacteria</taxon>
        <taxon>Pseudomonadati</taxon>
        <taxon>Pseudomonadota</taxon>
        <taxon>Betaproteobacteria</taxon>
        <taxon>Nitrosomonadales</taxon>
        <taxon>Sulfuricellaceae</taxon>
        <taxon>Sulfurirhabdus</taxon>
    </lineage>
</organism>
<dbReference type="Pfam" id="PF01288">
    <property type="entry name" value="HPPK"/>
    <property type="match status" value="1"/>
</dbReference>
<evidence type="ECO:0000313" key="15">
    <source>
        <dbReference type="Proteomes" id="UP000295367"/>
    </source>
</evidence>
<keyword evidence="9" id="KW-0289">Folate biosynthesis</keyword>
<proteinExistence type="inferred from homology"/>
<evidence type="ECO:0000256" key="1">
    <source>
        <dbReference type="ARBA" id="ARBA00005051"/>
    </source>
</evidence>
<dbReference type="GO" id="GO:0046654">
    <property type="term" value="P:tetrahydrofolate biosynthetic process"/>
    <property type="evidence" value="ECO:0007669"/>
    <property type="project" value="UniProtKB-UniPathway"/>
</dbReference>
<dbReference type="RefSeq" id="WP_124946599.1">
    <property type="nucleotide sequence ID" value="NZ_BHVT01000037.1"/>
</dbReference>
<evidence type="ECO:0000256" key="6">
    <source>
        <dbReference type="ARBA" id="ARBA00022741"/>
    </source>
</evidence>
<evidence type="ECO:0000256" key="4">
    <source>
        <dbReference type="ARBA" id="ARBA00016218"/>
    </source>
</evidence>
<comment type="function">
    <text evidence="10">Catalyzes the transfer of pyrophosphate from adenosine triphosphate (ATP) to 6-hydroxymethyl-7,8-dihydropterin, an enzymatic step in folate biosynthesis pathway.</text>
</comment>
<sequence length="169" mass="18868">MKCFSSSKPCRAFIALGSNLGNSKEEVLQAFDALGALPETRMVARSSLYLTAPVGFLDQPVFINAVAEVETSLQPHALLDALLELEHQHGRVRDVLNGPRTLDLDILLYDGLQCHEHGLTLPHPRMHERAFVLKPLLEIFPECFIIGRGQASQFMEDCDEQEIEQVTDN</sequence>
<protein>
    <recommendedName>
        <fullName evidence="4">2-amino-4-hydroxy-6-hydroxymethyldihydropteridine pyrophosphokinase</fullName>
        <ecNumber evidence="3">2.7.6.3</ecNumber>
    </recommendedName>
    <alternativeName>
        <fullName evidence="11">6-hydroxymethyl-7,8-dihydropterin pyrophosphokinase</fullName>
    </alternativeName>
    <alternativeName>
        <fullName evidence="12">7,8-dihydro-6-hydroxymethylpterin-pyrophosphokinase</fullName>
    </alternativeName>
</protein>
<keyword evidence="7 14" id="KW-0418">Kinase</keyword>
<dbReference type="OrthoDB" id="9808041at2"/>
<comment type="pathway">
    <text evidence="1">Cofactor biosynthesis; tetrahydrofolate biosynthesis; 2-amino-4-hydroxy-6-hydroxymethyl-7,8-dihydropteridine diphosphate from 7,8-dihydroneopterin triphosphate: step 4/4.</text>
</comment>
<dbReference type="AlphaFoldDB" id="A0A4V6P3W2"/>
<evidence type="ECO:0000256" key="7">
    <source>
        <dbReference type="ARBA" id="ARBA00022777"/>
    </source>
</evidence>
<evidence type="ECO:0000256" key="9">
    <source>
        <dbReference type="ARBA" id="ARBA00022909"/>
    </source>
</evidence>
<evidence type="ECO:0000256" key="11">
    <source>
        <dbReference type="ARBA" id="ARBA00029766"/>
    </source>
</evidence>
<dbReference type="GO" id="GO:0003848">
    <property type="term" value="F:2-amino-4-hydroxy-6-hydroxymethyldihydropteridine diphosphokinase activity"/>
    <property type="evidence" value="ECO:0007669"/>
    <property type="project" value="UniProtKB-EC"/>
</dbReference>
<dbReference type="EMBL" id="SMCO01000008">
    <property type="protein sequence ID" value="TCV85879.1"/>
    <property type="molecule type" value="Genomic_DNA"/>
</dbReference>
<evidence type="ECO:0000256" key="12">
    <source>
        <dbReference type="ARBA" id="ARBA00033413"/>
    </source>
</evidence>
<reference evidence="14 15" key="1">
    <citation type="submission" date="2019-03" db="EMBL/GenBank/DDBJ databases">
        <title>Genomic Encyclopedia of Type Strains, Phase IV (KMG-IV): sequencing the most valuable type-strain genomes for metagenomic binning, comparative biology and taxonomic classification.</title>
        <authorList>
            <person name="Goeker M."/>
        </authorList>
    </citation>
    <scope>NUCLEOTIDE SEQUENCE [LARGE SCALE GENOMIC DNA]</scope>
    <source>
        <strain evidence="14 15">DSM 100309</strain>
    </source>
</reference>
<dbReference type="GO" id="GO:0005524">
    <property type="term" value="F:ATP binding"/>
    <property type="evidence" value="ECO:0007669"/>
    <property type="project" value="UniProtKB-KW"/>
</dbReference>
<dbReference type="EC" id="2.7.6.3" evidence="3"/>
<dbReference type="GO" id="GO:0046656">
    <property type="term" value="P:folic acid biosynthetic process"/>
    <property type="evidence" value="ECO:0007669"/>
    <property type="project" value="UniProtKB-KW"/>
</dbReference>
<accession>A0A4V6P3W2</accession>
<keyword evidence="6" id="KW-0547">Nucleotide-binding</keyword>
<evidence type="ECO:0000256" key="3">
    <source>
        <dbReference type="ARBA" id="ARBA00013253"/>
    </source>
</evidence>
<dbReference type="PANTHER" id="PTHR43071:SF1">
    <property type="entry name" value="2-AMINO-4-HYDROXY-6-HYDROXYMETHYLDIHYDROPTERIDINE PYROPHOSPHOKINASE"/>
    <property type="match status" value="1"/>
</dbReference>
<evidence type="ECO:0000256" key="8">
    <source>
        <dbReference type="ARBA" id="ARBA00022840"/>
    </source>
</evidence>
<dbReference type="SUPFAM" id="SSF55083">
    <property type="entry name" value="6-hydroxymethyl-7,8-dihydropterin pyrophosphokinase, HPPK"/>
    <property type="match status" value="1"/>
</dbReference>
<dbReference type="PANTHER" id="PTHR43071">
    <property type="entry name" value="2-AMINO-4-HYDROXY-6-HYDROXYMETHYLDIHYDROPTERIDINE PYROPHOSPHOKINASE"/>
    <property type="match status" value="1"/>
</dbReference>
<gene>
    <name evidence="14" type="ORF">EDC63_10887</name>
</gene>
<dbReference type="NCBIfam" id="TIGR01498">
    <property type="entry name" value="folK"/>
    <property type="match status" value="1"/>
</dbReference>
<evidence type="ECO:0000256" key="5">
    <source>
        <dbReference type="ARBA" id="ARBA00022679"/>
    </source>
</evidence>
<evidence type="ECO:0000256" key="2">
    <source>
        <dbReference type="ARBA" id="ARBA00005810"/>
    </source>
</evidence>
<name>A0A4V6P3W2_9PROT</name>
<dbReference type="InterPro" id="IPR035907">
    <property type="entry name" value="Hppk_sf"/>
</dbReference>
<evidence type="ECO:0000313" key="14">
    <source>
        <dbReference type="EMBL" id="TCV85879.1"/>
    </source>
</evidence>
<dbReference type="Gene3D" id="3.30.70.560">
    <property type="entry name" value="7,8-Dihydro-6-hydroxymethylpterin-pyrophosphokinase HPPK"/>
    <property type="match status" value="1"/>
</dbReference>
<dbReference type="Proteomes" id="UP000295367">
    <property type="component" value="Unassembled WGS sequence"/>
</dbReference>
<keyword evidence="8" id="KW-0067">ATP-binding</keyword>
<keyword evidence="5" id="KW-0808">Transferase</keyword>
<dbReference type="UniPathway" id="UPA00077">
    <property type="reaction ID" value="UER00155"/>
</dbReference>
<dbReference type="CDD" id="cd00483">
    <property type="entry name" value="HPPK"/>
    <property type="match status" value="1"/>
</dbReference>
<evidence type="ECO:0000256" key="10">
    <source>
        <dbReference type="ARBA" id="ARBA00029409"/>
    </source>
</evidence>
<evidence type="ECO:0000259" key="13">
    <source>
        <dbReference type="Pfam" id="PF01288"/>
    </source>
</evidence>
<comment type="caution">
    <text evidence="14">The sequence shown here is derived from an EMBL/GenBank/DDBJ whole genome shotgun (WGS) entry which is preliminary data.</text>
</comment>